<evidence type="ECO:0000256" key="8">
    <source>
        <dbReference type="SAM" id="Phobius"/>
    </source>
</evidence>
<comment type="similarity">
    <text evidence="3">Belongs to the UPF0194 family.</text>
</comment>
<dbReference type="PRINTS" id="PR01490">
    <property type="entry name" value="RTXTOXIND"/>
</dbReference>
<dbReference type="NCBIfam" id="TIGR01730">
    <property type="entry name" value="RND_mfp"/>
    <property type="match status" value="1"/>
</dbReference>
<keyword evidence="6 7" id="KW-0175">Coiled coil</keyword>
<dbReference type="InterPro" id="IPR058627">
    <property type="entry name" value="MdtA-like_C"/>
</dbReference>
<protein>
    <submittedName>
        <fullName evidence="12">Efflux RND transporter periplasmic adaptor subunit</fullName>
    </submittedName>
</protein>
<sequence length="435" mass="46696">MRLGSNLTKGNAVEQTNIAEYARGSERRRPYRIIRAAWARKWLIGGAVLAVAAIAWAVARWLLGPEVVVYPATRGELVKTVVASGHVETAFRVEIGSQITGMVREVLVDEGQAVTQGQPLIVLETNELKALEVQAEGAQAQAEARVRQMQELTRPAAEEALKQAKANLANAEAAYERAERLAKSGAGTRVTLDDATKTIDVARTQVRTAELQVYTSSPGGSDYVMAETQLNQARANLTMVQARLGYATITAPRDGVLITRNVERGAVVQAGKALLVLAPAGDMQLVLQIDEKNLGLLKLGQSALASADAYPDQRFAATVTYINPSVDITRASVEVKLTVVDPPAYLRQDMTVSVDIAVDRRPAAVIVPARAVHDATSAAPWVLVVREGRPRAQKVRIGLRAGDYVEILEGVAPGEMVVPLSSGVRAGQRIRPVQA</sequence>
<dbReference type="InterPro" id="IPR006143">
    <property type="entry name" value="RND_pump_MFP"/>
</dbReference>
<dbReference type="GO" id="GO:0016020">
    <property type="term" value="C:membrane"/>
    <property type="evidence" value="ECO:0007669"/>
    <property type="project" value="InterPro"/>
</dbReference>
<evidence type="ECO:0000256" key="4">
    <source>
        <dbReference type="ARBA" id="ARBA00022729"/>
    </source>
</evidence>
<keyword evidence="8" id="KW-0812">Transmembrane</keyword>
<dbReference type="GO" id="GO:0022857">
    <property type="term" value="F:transmembrane transporter activity"/>
    <property type="evidence" value="ECO:0007669"/>
    <property type="project" value="InterPro"/>
</dbReference>
<proteinExistence type="inferred from homology"/>
<feature type="transmembrane region" description="Helical" evidence="8">
    <location>
        <begin position="42"/>
        <end position="63"/>
    </location>
</feature>
<dbReference type="Pfam" id="PF25954">
    <property type="entry name" value="Beta-barrel_RND_2"/>
    <property type="match status" value="1"/>
</dbReference>
<feature type="domain" description="CzcB-like barrel-sandwich hybrid" evidence="11">
    <location>
        <begin position="94"/>
        <end position="278"/>
    </location>
</feature>
<dbReference type="Gene3D" id="2.40.30.170">
    <property type="match status" value="1"/>
</dbReference>
<keyword evidence="8" id="KW-0472">Membrane</keyword>
<keyword evidence="8" id="KW-1133">Transmembrane helix</keyword>
<dbReference type="SUPFAM" id="SSF111369">
    <property type="entry name" value="HlyD-like secretion proteins"/>
    <property type="match status" value="3"/>
</dbReference>
<dbReference type="PANTHER" id="PTHR32347:SF29">
    <property type="entry name" value="UPF0194 MEMBRANE PROTEIN YBHG"/>
    <property type="match status" value="1"/>
</dbReference>
<dbReference type="Gene3D" id="1.10.287.470">
    <property type="entry name" value="Helix hairpin bin"/>
    <property type="match status" value="2"/>
</dbReference>
<accession>A0A974SK38</accession>
<evidence type="ECO:0000259" key="9">
    <source>
        <dbReference type="Pfam" id="PF25954"/>
    </source>
</evidence>
<dbReference type="AlphaFoldDB" id="A0A974SK38"/>
<dbReference type="Pfam" id="PF25973">
    <property type="entry name" value="BSH_CzcB"/>
    <property type="match status" value="1"/>
</dbReference>
<evidence type="ECO:0000256" key="5">
    <source>
        <dbReference type="ARBA" id="ARBA00022764"/>
    </source>
</evidence>
<feature type="domain" description="Multidrug resistance protein MdtA-like C-terminal permuted SH3" evidence="10">
    <location>
        <begin position="364"/>
        <end position="418"/>
    </location>
</feature>
<dbReference type="EMBL" id="CP063362">
    <property type="protein sequence ID" value="QRG08410.1"/>
    <property type="molecule type" value="Genomic_DNA"/>
</dbReference>
<evidence type="ECO:0000259" key="10">
    <source>
        <dbReference type="Pfam" id="PF25967"/>
    </source>
</evidence>
<comment type="similarity">
    <text evidence="2">Belongs to the membrane fusion protein (MFP) (TC 8.A.1) family.</text>
</comment>
<dbReference type="GO" id="GO:0042597">
    <property type="term" value="C:periplasmic space"/>
    <property type="evidence" value="ECO:0007669"/>
    <property type="project" value="UniProtKB-SubCell"/>
</dbReference>
<dbReference type="InterPro" id="IPR050465">
    <property type="entry name" value="UPF0194_transport"/>
</dbReference>
<evidence type="ECO:0000256" key="1">
    <source>
        <dbReference type="ARBA" id="ARBA00004418"/>
    </source>
</evidence>
<organism evidence="12 13">
    <name type="scientific">Xanthobacter dioxanivorans</name>
    <dbReference type="NCBI Taxonomy" id="2528964"/>
    <lineage>
        <taxon>Bacteria</taxon>
        <taxon>Pseudomonadati</taxon>
        <taxon>Pseudomonadota</taxon>
        <taxon>Alphaproteobacteria</taxon>
        <taxon>Hyphomicrobiales</taxon>
        <taxon>Xanthobacteraceae</taxon>
        <taxon>Xanthobacter</taxon>
    </lineage>
</organism>
<name>A0A974SK38_9HYPH</name>
<evidence type="ECO:0000256" key="7">
    <source>
        <dbReference type="SAM" id="Coils"/>
    </source>
</evidence>
<dbReference type="KEGG" id="xdi:EZH22_09030"/>
<keyword evidence="13" id="KW-1185">Reference proteome</keyword>
<evidence type="ECO:0000256" key="6">
    <source>
        <dbReference type="ARBA" id="ARBA00023054"/>
    </source>
</evidence>
<feature type="coiled-coil region" evidence="7">
    <location>
        <begin position="121"/>
        <end position="212"/>
    </location>
</feature>
<evidence type="ECO:0000256" key="3">
    <source>
        <dbReference type="ARBA" id="ARBA00010602"/>
    </source>
</evidence>
<keyword evidence="5" id="KW-0574">Periplasm</keyword>
<evidence type="ECO:0000259" key="11">
    <source>
        <dbReference type="Pfam" id="PF25973"/>
    </source>
</evidence>
<comment type="subcellular location">
    <subcellularLocation>
        <location evidence="1">Periplasm</location>
    </subcellularLocation>
</comment>
<gene>
    <name evidence="12" type="ORF">EZH22_09030</name>
</gene>
<dbReference type="PANTHER" id="PTHR32347">
    <property type="entry name" value="EFFLUX SYSTEM COMPONENT YKNX-RELATED"/>
    <property type="match status" value="1"/>
</dbReference>
<keyword evidence="4" id="KW-0732">Signal</keyword>
<evidence type="ECO:0000313" key="13">
    <source>
        <dbReference type="Proteomes" id="UP000596427"/>
    </source>
</evidence>
<dbReference type="Gene3D" id="2.40.50.100">
    <property type="match status" value="1"/>
</dbReference>
<dbReference type="Pfam" id="PF25967">
    <property type="entry name" value="RND-MFP_C"/>
    <property type="match status" value="1"/>
</dbReference>
<evidence type="ECO:0000256" key="2">
    <source>
        <dbReference type="ARBA" id="ARBA00009477"/>
    </source>
</evidence>
<feature type="domain" description="CusB-like beta-barrel" evidence="9">
    <location>
        <begin position="286"/>
        <end position="357"/>
    </location>
</feature>
<evidence type="ECO:0000313" key="12">
    <source>
        <dbReference type="EMBL" id="QRG08410.1"/>
    </source>
</evidence>
<dbReference type="Gene3D" id="2.40.420.20">
    <property type="match status" value="1"/>
</dbReference>
<dbReference type="InterPro" id="IPR058647">
    <property type="entry name" value="BSH_CzcB-like"/>
</dbReference>
<reference evidence="12 13" key="1">
    <citation type="submission" date="2020-10" db="EMBL/GenBank/DDBJ databases">
        <title>Degradation of 1,4-Dioxane by Xanthobacter sp. YN2, via a Novel Group-2 Soluble Di-Iron Monooxygenase.</title>
        <authorList>
            <person name="Ma F."/>
            <person name="Wang Y."/>
            <person name="Yang J."/>
            <person name="Guo H."/>
            <person name="Su D."/>
            <person name="Yu L."/>
        </authorList>
    </citation>
    <scope>NUCLEOTIDE SEQUENCE [LARGE SCALE GENOMIC DNA]</scope>
    <source>
        <strain evidence="12 13">YN2</strain>
    </source>
</reference>
<dbReference type="Proteomes" id="UP000596427">
    <property type="component" value="Chromosome"/>
</dbReference>
<dbReference type="InterPro" id="IPR058792">
    <property type="entry name" value="Beta-barrel_RND_2"/>
</dbReference>